<name>A0A562TBE3_9HYPH</name>
<dbReference type="Proteomes" id="UP000320593">
    <property type="component" value="Unassembled WGS sequence"/>
</dbReference>
<proteinExistence type="predicted"/>
<accession>A0A562TBE3</accession>
<evidence type="ECO:0000313" key="3">
    <source>
        <dbReference type="Proteomes" id="UP000320593"/>
    </source>
</evidence>
<gene>
    <name evidence="2" type="ORF">JM93_01266</name>
</gene>
<dbReference type="EMBL" id="VLLF01000002">
    <property type="protein sequence ID" value="TWI90286.1"/>
    <property type="molecule type" value="Genomic_DNA"/>
</dbReference>
<evidence type="ECO:0000313" key="2">
    <source>
        <dbReference type="EMBL" id="TWI90286.1"/>
    </source>
</evidence>
<protein>
    <submittedName>
        <fullName evidence="2">Uncharacterized protein</fullName>
    </submittedName>
</protein>
<dbReference type="AlphaFoldDB" id="A0A562TBE3"/>
<dbReference type="OrthoDB" id="7678809at2"/>
<keyword evidence="3" id="KW-1185">Reference proteome</keyword>
<reference evidence="2 3" key="1">
    <citation type="submission" date="2019-07" db="EMBL/GenBank/DDBJ databases">
        <title>Genomic Encyclopedia of Archaeal and Bacterial Type Strains, Phase II (KMG-II): from individual species to whole genera.</title>
        <authorList>
            <person name="Goeker M."/>
        </authorList>
    </citation>
    <scope>NUCLEOTIDE SEQUENCE [LARGE SCALE GENOMIC DNA]</scope>
    <source>
        <strain evidence="2 3">ATCC BAA-252</strain>
    </source>
</reference>
<dbReference type="RefSeq" id="WP_145341333.1">
    <property type="nucleotide sequence ID" value="NZ_SMLY01000085.1"/>
</dbReference>
<comment type="caution">
    <text evidence="2">The sequence shown here is derived from an EMBL/GenBank/DDBJ whole genome shotgun (WGS) entry which is preliminary data.</text>
</comment>
<sequence>MVGRTRAAGRGPGQNNEPSAGTDLLKKIISGYLDAAKTQEDYQSLYRSLPSVIGIAGEIAKRQEETDKAMTEALSTVENILKNASAKAAALQESMSEQHALLERAANDKSLLADLLKSAKDGMAGAGLNLGPGPGGAAMPAGGGKTADPKLAYQMNQMMGNVQTMVAREVERQIAALRAQAEKIANNQTSE</sequence>
<feature type="region of interest" description="Disordered" evidence="1">
    <location>
        <begin position="1"/>
        <end position="21"/>
    </location>
</feature>
<organism evidence="2 3">
    <name type="scientific">Roseibium hamelinense</name>
    <dbReference type="NCBI Taxonomy" id="150831"/>
    <lineage>
        <taxon>Bacteria</taxon>
        <taxon>Pseudomonadati</taxon>
        <taxon>Pseudomonadota</taxon>
        <taxon>Alphaproteobacteria</taxon>
        <taxon>Hyphomicrobiales</taxon>
        <taxon>Stappiaceae</taxon>
        <taxon>Roseibium</taxon>
    </lineage>
</organism>
<evidence type="ECO:0000256" key="1">
    <source>
        <dbReference type="SAM" id="MobiDB-lite"/>
    </source>
</evidence>